<dbReference type="AlphaFoldDB" id="A0A9N8EKI8"/>
<evidence type="ECO:0008006" key="3">
    <source>
        <dbReference type="Google" id="ProtNLM"/>
    </source>
</evidence>
<dbReference type="EMBL" id="CAICTM010001076">
    <property type="protein sequence ID" value="CAB9520160.1"/>
    <property type="molecule type" value="Genomic_DNA"/>
</dbReference>
<evidence type="ECO:0000313" key="2">
    <source>
        <dbReference type="Proteomes" id="UP001153069"/>
    </source>
</evidence>
<sequence length="171" mass="18930">MASPFLNPHPRQLYVVHCFDGPSATERLSSVADPAPNSPNHRRMCGVHRVECYEEHVAYQLSTSKPKHDCFIQKVAAAPKLAKDGLTIVGSSFLLRGTQEECSRFIQNDPYYKKSVWASVSIQRYLDSSSTGRAFPPTKLLHPVPVKRTYGIQPIQGDQINGALQLHAGTA</sequence>
<dbReference type="Proteomes" id="UP001153069">
    <property type="component" value="Unassembled WGS sequence"/>
</dbReference>
<proteinExistence type="predicted"/>
<protein>
    <recommendedName>
        <fullName evidence="3">YCII-related domain-containing protein</fullName>
    </recommendedName>
</protein>
<gene>
    <name evidence="1" type="ORF">SEMRO_1078_G238810.1</name>
</gene>
<dbReference type="Gene3D" id="3.30.70.1060">
    <property type="entry name" value="Dimeric alpha+beta barrel"/>
    <property type="match status" value="1"/>
</dbReference>
<comment type="caution">
    <text evidence="1">The sequence shown here is derived from an EMBL/GenBank/DDBJ whole genome shotgun (WGS) entry which is preliminary data.</text>
</comment>
<name>A0A9N8EKI8_9STRA</name>
<keyword evidence="2" id="KW-1185">Reference proteome</keyword>
<accession>A0A9N8EKI8</accession>
<reference evidence="1" key="1">
    <citation type="submission" date="2020-06" db="EMBL/GenBank/DDBJ databases">
        <authorList>
            <consortium name="Plant Systems Biology data submission"/>
        </authorList>
    </citation>
    <scope>NUCLEOTIDE SEQUENCE</scope>
    <source>
        <strain evidence="1">D6</strain>
    </source>
</reference>
<evidence type="ECO:0000313" key="1">
    <source>
        <dbReference type="EMBL" id="CAB9520160.1"/>
    </source>
</evidence>
<organism evidence="1 2">
    <name type="scientific">Seminavis robusta</name>
    <dbReference type="NCBI Taxonomy" id="568900"/>
    <lineage>
        <taxon>Eukaryota</taxon>
        <taxon>Sar</taxon>
        <taxon>Stramenopiles</taxon>
        <taxon>Ochrophyta</taxon>
        <taxon>Bacillariophyta</taxon>
        <taxon>Bacillariophyceae</taxon>
        <taxon>Bacillariophycidae</taxon>
        <taxon>Naviculales</taxon>
        <taxon>Naviculaceae</taxon>
        <taxon>Seminavis</taxon>
    </lineage>
</organism>